<dbReference type="RefSeq" id="WP_377067548.1">
    <property type="nucleotide sequence ID" value="NZ_JBHSJJ010000015.1"/>
</dbReference>
<evidence type="ECO:0000313" key="10">
    <source>
        <dbReference type="Proteomes" id="UP001595818"/>
    </source>
</evidence>
<dbReference type="InterPro" id="IPR029062">
    <property type="entry name" value="Class_I_gatase-like"/>
</dbReference>
<evidence type="ECO:0000259" key="8">
    <source>
        <dbReference type="PROSITE" id="PS51007"/>
    </source>
</evidence>
<dbReference type="Gene3D" id="2.120.10.30">
    <property type="entry name" value="TolB, C-terminal domain"/>
    <property type="match status" value="1"/>
</dbReference>
<evidence type="ECO:0000313" key="9">
    <source>
        <dbReference type="EMBL" id="MFC4874063.1"/>
    </source>
</evidence>
<dbReference type="PANTHER" id="PTHR40469:SF2">
    <property type="entry name" value="GALACTOSE-BINDING DOMAIN-LIKE SUPERFAMILY PROTEIN"/>
    <property type="match status" value="1"/>
</dbReference>
<dbReference type="InterPro" id="IPR035986">
    <property type="entry name" value="PKD_dom_sf"/>
</dbReference>
<dbReference type="Gene3D" id="2.60.40.10">
    <property type="entry name" value="Immunoglobulins"/>
    <property type="match status" value="1"/>
</dbReference>
<dbReference type="EMBL" id="JBHSJJ010000015">
    <property type="protein sequence ID" value="MFC4874063.1"/>
    <property type="molecule type" value="Genomic_DNA"/>
</dbReference>
<dbReference type="Proteomes" id="UP001595818">
    <property type="component" value="Unassembled WGS sequence"/>
</dbReference>
<evidence type="ECO:0000256" key="6">
    <source>
        <dbReference type="PROSITE-ProRule" id="PRU00433"/>
    </source>
</evidence>
<dbReference type="InterPro" id="IPR013783">
    <property type="entry name" value="Ig-like_fold"/>
</dbReference>
<dbReference type="Pfam" id="PF00034">
    <property type="entry name" value="Cytochrom_C"/>
    <property type="match status" value="1"/>
</dbReference>
<dbReference type="CDD" id="cd00146">
    <property type="entry name" value="PKD"/>
    <property type="match status" value="1"/>
</dbReference>
<evidence type="ECO:0000256" key="4">
    <source>
        <dbReference type="ARBA" id="ARBA00022982"/>
    </source>
</evidence>
<evidence type="ECO:0000256" key="1">
    <source>
        <dbReference type="ARBA" id="ARBA00022448"/>
    </source>
</evidence>
<accession>A0ABV9T643</accession>
<keyword evidence="5 6" id="KW-0408">Iron</keyword>
<organism evidence="9 10">
    <name type="scientific">Negadavirga shengliensis</name>
    <dbReference type="NCBI Taxonomy" id="1389218"/>
    <lineage>
        <taxon>Bacteria</taxon>
        <taxon>Pseudomonadati</taxon>
        <taxon>Bacteroidota</taxon>
        <taxon>Cytophagia</taxon>
        <taxon>Cytophagales</taxon>
        <taxon>Cyclobacteriaceae</taxon>
        <taxon>Negadavirga</taxon>
    </lineage>
</organism>
<keyword evidence="10" id="KW-1185">Reference proteome</keyword>
<dbReference type="SUPFAM" id="SSF50952">
    <property type="entry name" value="Soluble quinoprotein glucose dehydrogenase"/>
    <property type="match status" value="1"/>
</dbReference>
<gene>
    <name evidence="9" type="ORF">ACFPFU_20320</name>
</gene>
<dbReference type="Pfam" id="PF07995">
    <property type="entry name" value="GSDH"/>
    <property type="match status" value="1"/>
</dbReference>
<evidence type="ECO:0000256" key="3">
    <source>
        <dbReference type="ARBA" id="ARBA00022723"/>
    </source>
</evidence>
<keyword evidence="2 6" id="KW-0349">Heme</keyword>
<sequence>MSAWNMGKGLLTLLFCIIIFGACNTRSGTPKILVFSKTEGFYHESIPDGIKALVKLGEENGFEVDTTTNSAMFTDEILQEYSAVVFLSTTGNVLNHYQEADFERYIQAGGGFVGIHAAADTEYDWAWYGKMTGAYFSDHPGIKDPHPNVQEGELDVVDKDHNSTSFLPDRWGRKDEWYSYKDFNEDVKVLITLDENSYQGGEDMGYHPIAWYHEYDGGRAFYTGGGHTKESFSEELFLKHLLEGIRYAIGKNRKLDYKKAKTKRVPDADRFEKRVMVMGEFVEPTEMTILPNLDILVAQRRGEILLYKHGDSTVNQVGLLDVYWKTDVPRVNAEEGLMGLKADPDFENNHWVYAFYSPKEGSVNRLSRFKFENDQWDMGSEQIILEFYSQRDICCHTGGSIAFDKDGLLYLSTGDNSTPFNQPNQPHTLLGYAPLDERPGFEQYDASRSSGNTNDLRGKIIRIKVNEDGSYDIPEGNLYPPGTEGARPEIYVQGNRNPYRIAVDQKTGYVYWGEVGPDARGDSLGIRGPKGYDEVNQAKEAGFFGWPFFVGDNYPYNAYDFDKGKSGIQFDPAKPVNLSRNNTGLKELPPAQPAFIWYPYDNSPEFPQVGTGGRNAMAGPVYYSDLYPNGGGLPEYYDGKLFIYEWIRGWIKAVTMDEEGNYLKMEPFMEEVKHNALIDLELGPDGKLYLLEYGNGWFTANPDATLSVIEFNPGNRAPVIAGVRVDKSSGGLPFEINLEADVRDPENDPLQYAWDMGNGEIVETKEPRLTYTYQSVGDYGITLQVSDPEKLTAVSRPVEVYAGNIAPEVTIDIQGNRTFYFPGKQVAYEVKVRDEDDPTAGDDLSSLYVTADYIEGFDKAEASLGHQVMTDAMAGKSIMESLTCKTCHNLDEASVGPAYQEVAKKYKGNSRGADHLINKIIKGGSGVWGETTMPANPDLKQGDARKIVAWILSLAETDNREASLPTAGQIKPTLGKQMSDNGVLILSASFTDRGGENIKPLSTTTSVYLRNSKVDFGQVDAMEGYNTFNVEGNDIMLAPTGEGHFILKNIDLNQIASIDLVAASQRAMDYGYELEARLNNPDGKRIGQVILRANEMKGKGEEIIFKPLSMALERNSYDKLQDLYIVTRPLNAEESVNLALVGMEMKSE</sequence>
<dbReference type="Pfam" id="PF00801">
    <property type="entry name" value="PKD"/>
    <property type="match status" value="1"/>
</dbReference>
<evidence type="ECO:0000256" key="2">
    <source>
        <dbReference type="ARBA" id="ARBA00022617"/>
    </source>
</evidence>
<keyword evidence="3 6" id="KW-0479">Metal-binding</keyword>
<dbReference type="InterPro" id="IPR011042">
    <property type="entry name" value="6-blade_b-propeller_TolB-like"/>
</dbReference>
<dbReference type="InterPro" id="IPR000601">
    <property type="entry name" value="PKD_dom"/>
</dbReference>
<keyword evidence="1" id="KW-0813">Transport</keyword>
<dbReference type="PANTHER" id="PTHR40469">
    <property type="entry name" value="SECRETED GLYCOSYL HYDROLASE"/>
    <property type="match status" value="1"/>
</dbReference>
<reference evidence="10" key="1">
    <citation type="journal article" date="2019" name="Int. J. Syst. Evol. Microbiol.">
        <title>The Global Catalogue of Microorganisms (GCM) 10K type strain sequencing project: providing services to taxonomists for standard genome sequencing and annotation.</title>
        <authorList>
            <consortium name="The Broad Institute Genomics Platform"/>
            <consortium name="The Broad Institute Genome Sequencing Center for Infectious Disease"/>
            <person name="Wu L."/>
            <person name="Ma J."/>
        </authorList>
    </citation>
    <scope>NUCLEOTIDE SEQUENCE [LARGE SCALE GENOMIC DNA]</scope>
    <source>
        <strain evidence="10">CGMCC 4.7466</strain>
    </source>
</reference>
<name>A0ABV9T643_9BACT</name>
<dbReference type="InterPro" id="IPR002324">
    <property type="entry name" value="Cyt_c_ID"/>
</dbReference>
<evidence type="ECO:0000259" key="7">
    <source>
        <dbReference type="PROSITE" id="PS50093"/>
    </source>
</evidence>
<evidence type="ECO:0000256" key="5">
    <source>
        <dbReference type="ARBA" id="ARBA00023004"/>
    </source>
</evidence>
<feature type="domain" description="PKD" evidence="7">
    <location>
        <begin position="748"/>
        <end position="800"/>
    </location>
</feature>
<dbReference type="InterPro" id="IPR029010">
    <property type="entry name" value="ThuA-like"/>
</dbReference>
<proteinExistence type="predicted"/>
<dbReference type="PRINTS" id="PR00606">
    <property type="entry name" value="CYTCHROMECID"/>
</dbReference>
<dbReference type="SUPFAM" id="SSF46626">
    <property type="entry name" value="Cytochrome c"/>
    <property type="match status" value="1"/>
</dbReference>
<dbReference type="SUPFAM" id="SSF52317">
    <property type="entry name" value="Class I glutamine amidotransferase-like"/>
    <property type="match status" value="1"/>
</dbReference>
<dbReference type="InterPro" id="IPR011041">
    <property type="entry name" value="Quinoprot_gluc/sorb_DH_b-prop"/>
</dbReference>
<dbReference type="InterPro" id="IPR012938">
    <property type="entry name" value="Glc/Sorbosone_DH"/>
</dbReference>
<protein>
    <submittedName>
        <fullName evidence="9">ThuA domain-containing protein</fullName>
    </submittedName>
</protein>
<dbReference type="SUPFAM" id="SSF49299">
    <property type="entry name" value="PKD domain"/>
    <property type="match status" value="1"/>
</dbReference>
<dbReference type="Pfam" id="PF06283">
    <property type="entry name" value="ThuA"/>
    <property type="match status" value="1"/>
</dbReference>
<dbReference type="Gene3D" id="1.10.760.10">
    <property type="entry name" value="Cytochrome c-like domain"/>
    <property type="match status" value="1"/>
</dbReference>
<dbReference type="Gene3D" id="3.40.50.880">
    <property type="match status" value="1"/>
</dbReference>
<dbReference type="PROSITE" id="PS51007">
    <property type="entry name" value="CYTC"/>
    <property type="match status" value="1"/>
</dbReference>
<dbReference type="InterPro" id="IPR009056">
    <property type="entry name" value="Cyt_c-like_dom"/>
</dbReference>
<comment type="caution">
    <text evidence="9">The sequence shown here is derived from an EMBL/GenBank/DDBJ whole genome shotgun (WGS) entry which is preliminary data.</text>
</comment>
<keyword evidence="4" id="KW-0249">Electron transport</keyword>
<dbReference type="SMART" id="SM00089">
    <property type="entry name" value="PKD"/>
    <property type="match status" value="1"/>
</dbReference>
<dbReference type="InterPro" id="IPR036909">
    <property type="entry name" value="Cyt_c-like_dom_sf"/>
</dbReference>
<feature type="domain" description="Cytochrome c" evidence="8">
    <location>
        <begin position="870"/>
        <end position="955"/>
    </location>
</feature>
<dbReference type="PROSITE" id="PS50093">
    <property type="entry name" value="PKD"/>
    <property type="match status" value="1"/>
</dbReference>
<dbReference type="InterPro" id="IPR022409">
    <property type="entry name" value="PKD/Chitinase_dom"/>
</dbReference>